<name>A0A7M6UN21_STRPU</name>
<comment type="subcellular location">
    <subcellularLocation>
        <location evidence="1">Nucleus</location>
        <location evidence="1">Nucleolus</location>
    </subcellularLocation>
</comment>
<evidence type="ECO:0000259" key="9">
    <source>
        <dbReference type="Pfam" id="PF09384"/>
    </source>
</evidence>
<evidence type="ECO:0000313" key="11">
    <source>
        <dbReference type="Proteomes" id="UP000007110"/>
    </source>
</evidence>
<feature type="domain" description="U3 small nucleolar RNA-associated protein 15 C-terminal" evidence="9">
    <location>
        <begin position="347"/>
        <end position="492"/>
    </location>
</feature>
<dbReference type="InterPro" id="IPR036322">
    <property type="entry name" value="WD40_repeat_dom_sf"/>
</dbReference>
<dbReference type="PANTHER" id="PTHR19924:SF26">
    <property type="entry name" value="U3 SMALL NUCLEOLAR RNA-ASSOCIATED PROTEIN 15 HOMOLOG"/>
    <property type="match status" value="1"/>
</dbReference>
<dbReference type="PROSITE" id="PS50082">
    <property type="entry name" value="WD_REPEATS_2"/>
    <property type="match status" value="3"/>
</dbReference>
<dbReference type="PROSITE" id="PS50294">
    <property type="entry name" value="WD_REPEATS_REGION"/>
    <property type="match status" value="2"/>
</dbReference>
<dbReference type="InterPro" id="IPR015943">
    <property type="entry name" value="WD40/YVTN_repeat-like_dom_sf"/>
</dbReference>
<feature type="repeat" description="WD" evidence="8">
    <location>
        <begin position="117"/>
        <end position="157"/>
    </location>
</feature>
<dbReference type="RefSeq" id="NP_001229623.1">
    <property type="nucleotide sequence ID" value="NM_001242694.1"/>
</dbReference>
<protein>
    <recommendedName>
        <fullName evidence="2">U3 small nucleolar RNA-associated protein 15 homolog</fullName>
    </recommendedName>
</protein>
<dbReference type="CTD" id="84135"/>
<keyword evidence="11" id="KW-1185">Reference proteome</keyword>
<dbReference type="EnsemblMetazoa" id="NM_001242694">
    <property type="protein sequence ID" value="NP_001229623"/>
    <property type="gene ID" value="LOC754239"/>
</dbReference>
<reference evidence="11" key="1">
    <citation type="submission" date="2015-02" db="EMBL/GenBank/DDBJ databases">
        <title>Genome sequencing for Strongylocentrotus purpuratus.</title>
        <authorList>
            <person name="Murali S."/>
            <person name="Liu Y."/>
            <person name="Vee V."/>
            <person name="English A."/>
            <person name="Wang M."/>
            <person name="Skinner E."/>
            <person name="Han Y."/>
            <person name="Muzny D.M."/>
            <person name="Worley K.C."/>
            <person name="Gibbs R.A."/>
        </authorList>
    </citation>
    <scope>NUCLEOTIDE SEQUENCE</scope>
</reference>
<organism evidence="10 11">
    <name type="scientific">Strongylocentrotus purpuratus</name>
    <name type="common">Purple sea urchin</name>
    <dbReference type="NCBI Taxonomy" id="7668"/>
    <lineage>
        <taxon>Eukaryota</taxon>
        <taxon>Metazoa</taxon>
        <taxon>Echinodermata</taxon>
        <taxon>Eleutherozoa</taxon>
        <taxon>Echinozoa</taxon>
        <taxon>Echinoidea</taxon>
        <taxon>Euechinoidea</taxon>
        <taxon>Echinacea</taxon>
        <taxon>Camarodonta</taxon>
        <taxon>Echinidea</taxon>
        <taxon>Strongylocentrotidae</taxon>
        <taxon>Strongylocentrotus</taxon>
    </lineage>
</organism>
<evidence type="ECO:0000313" key="10">
    <source>
        <dbReference type="EnsemblMetazoa" id="NP_001229623"/>
    </source>
</evidence>
<evidence type="ECO:0000256" key="7">
    <source>
        <dbReference type="ARBA" id="ARBA00045437"/>
    </source>
</evidence>
<dbReference type="Pfam" id="PF09384">
    <property type="entry name" value="UTP15_C"/>
    <property type="match status" value="1"/>
</dbReference>
<reference evidence="10" key="2">
    <citation type="submission" date="2021-01" db="UniProtKB">
        <authorList>
            <consortium name="EnsemblMetazoa"/>
        </authorList>
    </citation>
    <scope>IDENTIFICATION</scope>
</reference>
<dbReference type="Proteomes" id="UP000007110">
    <property type="component" value="Unassembled WGS sequence"/>
</dbReference>
<keyword evidence="3" id="KW-0698">rRNA processing</keyword>
<dbReference type="Pfam" id="PF00400">
    <property type="entry name" value="WD40"/>
    <property type="match status" value="3"/>
</dbReference>
<dbReference type="FunCoup" id="A0A7M6UN21">
    <property type="interactions" value="1471"/>
</dbReference>
<comment type="function">
    <text evidence="7">Ribosome biogenesis factor. Involved in nucleolar processing of pre-18S ribosomal RNA. Required for optimal pre-ribosomal RNA transcription by RNA polymerase I. Part of the small subunit (SSU) processome, first precursor of the small eukaryotic ribosomal subunit. During the assembly of the SSU processome in the nucleolus, many ribosome biogenesis factors, an RNA chaperone and ribosomal proteins associate with the nascent pre-rRNA and work in concert to generate RNA folding, modifications, rearrangements and cleavage as well as targeted degradation of pre-ribosomal RNA by the RNA exosome.</text>
</comment>
<dbReference type="OrthoDB" id="431715at2759"/>
<keyword evidence="6" id="KW-0539">Nucleus</keyword>
<dbReference type="SMART" id="SM00320">
    <property type="entry name" value="WD40"/>
    <property type="match status" value="7"/>
</dbReference>
<dbReference type="GO" id="GO:0006364">
    <property type="term" value="P:rRNA processing"/>
    <property type="evidence" value="ECO:0000318"/>
    <property type="project" value="GO_Central"/>
</dbReference>
<dbReference type="KEGG" id="spu:754239"/>
<evidence type="ECO:0000256" key="5">
    <source>
        <dbReference type="ARBA" id="ARBA00022737"/>
    </source>
</evidence>
<dbReference type="CDD" id="cd00200">
    <property type="entry name" value="WD40"/>
    <property type="match status" value="1"/>
</dbReference>
<accession>A0A7M6UN21</accession>
<dbReference type="Gene3D" id="2.130.10.10">
    <property type="entry name" value="YVTN repeat-like/Quinoprotein amine dehydrogenase"/>
    <property type="match status" value="2"/>
</dbReference>
<dbReference type="InterPro" id="IPR001680">
    <property type="entry name" value="WD40_rpt"/>
</dbReference>
<dbReference type="InterPro" id="IPR018983">
    <property type="entry name" value="U3_snoRNA-assocProt_15_C"/>
</dbReference>
<feature type="repeat" description="WD" evidence="8">
    <location>
        <begin position="242"/>
        <end position="283"/>
    </location>
</feature>
<sequence>MSYKATAVKRLPRAKGQPSKEALFWKNFEFPVTVKEYGAVTDIDFSPLEPYNFAVSSSTRVQIYNPLTNQIERSLSRFKGVAYGASYRQDGKLMVAGGDEAFVRLFDLSGRAVLRIFKGHQGPVHVAKFAANNQVMSCSDDKTVRCWDIPSEDEVIRFSDHSDYIRSGVISPSSKDIWLTGSYDHSVKMYDLRTGTSIMSVDHGQPVERVLMFPAGGVFLSAGGNYVKVWDALAGGRLLATVSNHHKTITAMCFNGNNSRLLTASLDRHVKVYDVSTYQLVASMDYPAPILSLGISPDDKTVVVGATSGLLSIKHPKAADELETSKPHRQRSAGANSRYYVHGKVFTPKEDDMVVTHINKDHLEKYDRMLKKFEHSKALDAALHPNVRLRTPHVTFSLLQELIRRGVVKSALSGRDDRWLCIILTFLKKHISDTNFTPIAVDISNIILDIYGPVMGESEDVLKRFQALQVGLQQELRYHTTLEEIRGMLDTILAASHTITKDTINIISDDTEIRSDDRIDSNGFEVGAT</sequence>
<dbReference type="PANTHER" id="PTHR19924">
    <property type="entry name" value="UTP15 U3 SMALL NUCLEOLAR RNA-ASSOCIATED PROTEIN 15 FAMILY MEMBER"/>
    <property type="match status" value="1"/>
</dbReference>
<keyword evidence="5" id="KW-0677">Repeat</keyword>
<evidence type="ECO:0000256" key="4">
    <source>
        <dbReference type="ARBA" id="ARBA00022574"/>
    </source>
</evidence>
<evidence type="ECO:0000256" key="1">
    <source>
        <dbReference type="ARBA" id="ARBA00004604"/>
    </source>
</evidence>
<dbReference type="GO" id="GO:0045943">
    <property type="term" value="P:positive regulation of transcription by RNA polymerase I"/>
    <property type="evidence" value="ECO:0000318"/>
    <property type="project" value="GO_Central"/>
</dbReference>
<keyword evidence="4 8" id="KW-0853">WD repeat</keyword>
<feature type="repeat" description="WD" evidence="8">
    <location>
        <begin position="158"/>
        <end position="200"/>
    </location>
</feature>
<dbReference type="SUPFAM" id="SSF50978">
    <property type="entry name" value="WD40 repeat-like"/>
    <property type="match status" value="1"/>
</dbReference>
<dbReference type="OMA" id="ATYQVVH"/>
<dbReference type="AlphaFoldDB" id="A0A7M6UN21"/>
<evidence type="ECO:0000256" key="8">
    <source>
        <dbReference type="PROSITE-ProRule" id="PRU00221"/>
    </source>
</evidence>
<dbReference type="InParanoid" id="A0A7M6UN21"/>
<dbReference type="GO" id="GO:0005730">
    <property type="term" value="C:nucleolus"/>
    <property type="evidence" value="ECO:0000318"/>
    <property type="project" value="GO_Central"/>
</dbReference>
<evidence type="ECO:0000256" key="2">
    <source>
        <dbReference type="ARBA" id="ARBA00018260"/>
    </source>
</evidence>
<evidence type="ECO:0000256" key="3">
    <source>
        <dbReference type="ARBA" id="ARBA00022552"/>
    </source>
</evidence>
<proteinExistence type="predicted"/>
<evidence type="ECO:0000256" key="6">
    <source>
        <dbReference type="ARBA" id="ARBA00023242"/>
    </source>
</evidence>
<dbReference type="GeneID" id="754239"/>